<keyword evidence="1" id="KW-1133">Transmembrane helix</keyword>
<keyword evidence="4" id="KW-1185">Reference proteome</keyword>
<keyword evidence="1" id="KW-0812">Transmembrane</keyword>
<dbReference type="EMBL" id="JBHSQK010000044">
    <property type="protein sequence ID" value="MFC5950124.1"/>
    <property type="molecule type" value="Genomic_DNA"/>
</dbReference>
<keyword evidence="1" id="KW-0472">Membrane</keyword>
<proteinExistence type="predicted"/>
<dbReference type="CDD" id="cd00093">
    <property type="entry name" value="HTH_XRE"/>
    <property type="match status" value="1"/>
</dbReference>
<sequence>MPQPSGDPDAVVDRAGLAAQLGRMKEATGLSFRALAGRTQQSGVPLLPFTTVRDYVQGRSLPSAMRLDALLTAFGVPAEDPVRERWRAALRRAAAAPVKPPPGLRPYPGAAPVAGPLPGRADLVAEVLERVRAVRPSGGVVVVAGPSGAGTSSLLRAGVRPALEGAVAVLEPACDPAGLRTLLGEAETVLVDDVHHGVAAAGLRDLLGAVPPGRVVLLGVREDALAALGDSTGDPVRVPGMGAAQLREAVAAPARAAGFPVAEGLAELVLGELEVPPGAPASPPGVLPLLALALAAAWERTAAAGGPEITIAHYRAAGGVYGAVARAAEAAYEVLPPERRALVRPLLLRLVRVPGTAGVADPVRRRIRRFGLTYGLDAGAAAEVDATVEALVAARILVAGEGTLELAHDVVLRAWPRLAGWVREDLARPARGTVTDGARIWHDSGRDEGTLLGGRVLAEAEAFATAEPGELYPLEREFLAASRAREAARTGPARGLRVAVAVLAVLLAVAMAATAYAFTRVPADRTGHGGRSAGEVGVVAAAAAVVAGPEPRVPSP</sequence>
<dbReference type="InterPro" id="IPR001387">
    <property type="entry name" value="Cro/C1-type_HTH"/>
</dbReference>
<reference evidence="4" key="1">
    <citation type="journal article" date="2019" name="Int. J. Syst. Evol. Microbiol.">
        <title>The Global Catalogue of Microorganisms (GCM) 10K type strain sequencing project: providing services to taxonomists for standard genome sequencing and annotation.</title>
        <authorList>
            <consortium name="The Broad Institute Genomics Platform"/>
            <consortium name="The Broad Institute Genome Sequencing Center for Infectious Disease"/>
            <person name="Wu L."/>
            <person name="Ma J."/>
        </authorList>
    </citation>
    <scope>NUCLEOTIDE SEQUENCE [LARGE SCALE GENOMIC DNA]</scope>
    <source>
        <strain evidence="4">CGMCC 4.7397</strain>
    </source>
</reference>
<dbReference type="SUPFAM" id="SSF52540">
    <property type="entry name" value="P-loop containing nucleoside triphosphate hydrolases"/>
    <property type="match status" value="1"/>
</dbReference>
<evidence type="ECO:0000313" key="4">
    <source>
        <dbReference type="Proteomes" id="UP001596119"/>
    </source>
</evidence>
<evidence type="ECO:0000313" key="3">
    <source>
        <dbReference type="EMBL" id="MFC5950124.1"/>
    </source>
</evidence>
<feature type="transmembrane region" description="Helical" evidence="1">
    <location>
        <begin position="498"/>
        <end position="518"/>
    </location>
</feature>
<comment type="caution">
    <text evidence="3">The sequence shown here is derived from an EMBL/GenBank/DDBJ whole genome shotgun (WGS) entry which is preliminary data.</text>
</comment>
<dbReference type="Pfam" id="PF13560">
    <property type="entry name" value="HTH_31"/>
    <property type="match status" value="1"/>
</dbReference>
<dbReference type="Proteomes" id="UP001596119">
    <property type="component" value="Unassembled WGS sequence"/>
</dbReference>
<gene>
    <name evidence="3" type="ORF">ACFQH9_17770</name>
</gene>
<feature type="domain" description="Novel STAND NTPase 1" evidence="2">
    <location>
        <begin position="214"/>
        <end position="448"/>
    </location>
</feature>
<evidence type="ECO:0000259" key="2">
    <source>
        <dbReference type="Pfam" id="PF20703"/>
    </source>
</evidence>
<dbReference type="InterPro" id="IPR049052">
    <property type="entry name" value="nSTAND1"/>
</dbReference>
<protein>
    <submittedName>
        <fullName evidence="3">Helix-turn-helix domain-containing protein</fullName>
    </submittedName>
</protein>
<feature type="domain" description="Novel STAND NTPase 1" evidence="2">
    <location>
        <begin position="119"/>
        <end position="164"/>
    </location>
</feature>
<dbReference type="InterPro" id="IPR027417">
    <property type="entry name" value="P-loop_NTPase"/>
</dbReference>
<organism evidence="3 4">
    <name type="scientific">Pseudonocardia lutea</name>
    <dbReference type="NCBI Taxonomy" id="2172015"/>
    <lineage>
        <taxon>Bacteria</taxon>
        <taxon>Bacillati</taxon>
        <taxon>Actinomycetota</taxon>
        <taxon>Actinomycetes</taxon>
        <taxon>Pseudonocardiales</taxon>
        <taxon>Pseudonocardiaceae</taxon>
        <taxon>Pseudonocardia</taxon>
    </lineage>
</organism>
<dbReference type="Pfam" id="PF20703">
    <property type="entry name" value="nSTAND1"/>
    <property type="match status" value="2"/>
</dbReference>
<dbReference type="RefSeq" id="WP_379567259.1">
    <property type="nucleotide sequence ID" value="NZ_JBHSQK010000044.1"/>
</dbReference>
<name>A0ABW1IBM2_9PSEU</name>
<accession>A0ABW1IBM2</accession>
<evidence type="ECO:0000256" key="1">
    <source>
        <dbReference type="SAM" id="Phobius"/>
    </source>
</evidence>